<dbReference type="EMBL" id="JAXIVU010000024">
    <property type="protein sequence ID" value="MDY7220297.1"/>
    <property type="molecule type" value="Genomic_DNA"/>
</dbReference>
<keyword evidence="9" id="KW-1185">Reference proteome</keyword>
<feature type="transmembrane region" description="Helical" evidence="6">
    <location>
        <begin position="331"/>
        <end position="354"/>
    </location>
</feature>
<dbReference type="PANTHER" id="PTHR30294">
    <property type="entry name" value="MEMBRANE COMPONENT OF ABC TRANSPORTER YHHJ-RELATED"/>
    <property type="match status" value="1"/>
</dbReference>
<dbReference type="RefSeq" id="WP_321554382.1">
    <property type="nucleotide sequence ID" value="NZ_JAXIVU010000024.1"/>
</dbReference>
<evidence type="ECO:0000256" key="6">
    <source>
        <dbReference type="SAM" id="Phobius"/>
    </source>
</evidence>
<comment type="caution">
    <text evidence="8">The sequence shown here is derived from an EMBL/GenBank/DDBJ whole genome shotgun (WGS) entry which is preliminary data.</text>
</comment>
<feature type="domain" description="ABC-2 type transporter transmembrane" evidence="7">
    <location>
        <begin position="1"/>
        <end position="350"/>
    </location>
</feature>
<proteinExistence type="predicted"/>
<keyword evidence="4 6" id="KW-1133">Transmembrane helix</keyword>
<protein>
    <submittedName>
        <fullName evidence="8">ABC transporter permease</fullName>
    </submittedName>
</protein>
<keyword evidence="5 6" id="KW-0472">Membrane</keyword>
<feature type="transmembrane region" description="Helical" evidence="6">
    <location>
        <begin position="240"/>
        <end position="267"/>
    </location>
</feature>
<feature type="transmembrane region" description="Helical" evidence="6">
    <location>
        <begin position="162"/>
        <end position="185"/>
    </location>
</feature>
<reference evidence="8 9" key="1">
    <citation type="submission" date="2023-12" db="EMBL/GenBank/DDBJ databases">
        <title>Denitrificimonas halotolerans sp. nov.,a novel species isolated from landfill leachate.</title>
        <authorList>
            <person name="Wang S."/>
        </authorList>
    </citation>
    <scope>NUCLEOTIDE SEQUENCE [LARGE SCALE GENOMIC DNA]</scope>
    <source>
        <strain evidence="8 9">JX-1</strain>
    </source>
</reference>
<feature type="transmembrane region" description="Helical" evidence="6">
    <location>
        <begin position="287"/>
        <end position="311"/>
    </location>
</feature>
<evidence type="ECO:0000259" key="7">
    <source>
        <dbReference type="Pfam" id="PF12698"/>
    </source>
</evidence>
<dbReference type="Gene3D" id="3.40.1710.10">
    <property type="entry name" value="abc type-2 transporter like domain"/>
    <property type="match status" value="1"/>
</dbReference>
<evidence type="ECO:0000256" key="2">
    <source>
        <dbReference type="ARBA" id="ARBA00022475"/>
    </source>
</evidence>
<dbReference type="InterPro" id="IPR051449">
    <property type="entry name" value="ABC-2_transporter_component"/>
</dbReference>
<evidence type="ECO:0000313" key="8">
    <source>
        <dbReference type="EMBL" id="MDY7220297.1"/>
    </source>
</evidence>
<keyword evidence="3 6" id="KW-0812">Transmembrane</keyword>
<evidence type="ECO:0000313" key="9">
    <source>
        <dbReference type="Proteomes" id="UP001294570"/>
    </source>
</evidence>
<dbReference type="InterPro" id="IPR013525">
    <property type="entry name" value="ABC2_TM"/>
</dbReference>
<sequence>MIFWLPLASVFFIWWLFAAQLPFQLPVGVWDEDHSSLSRQISRYLDATPGLKVARQYADAHEAEAALQAGEVYAVIYLPRNLNSDVKSGRGGHMVLNVNAQFGTHSGLIQRDVTTVVGTVSAGIQMQMRVTRGQPVQQAQASFSPLQAQNTALFNVAGDYQIFLGSVVIPALLHIFAMTAGVYSVGRELRDKTLGQWLNSTLSWRVRALALMGKLMPSILSLSLVSAVSVWLIAQQGSNNLAALCSVLFSLCLLVVLSIVLGALMALLTLSLRMALSGAGFITSPAFAYSGIGFPLLAMSSGAYTWAMLLPYTHHARLQVQLLQMHASVHFAWPTLLGFSGAILLLFLLTIPLLQRALQSPEKWGAR</sequence>
<evidence type="ECO:0000256" key="4">
    <source>
        <dbReference type="ARBA" id="ARBA00022989"/>
    </source>
</evidence>
<organism evidence="8 9">
    <name type="scientific">Denitrificimonas halotolerans</name>
    <dbReference type="NCBI Taxonomy" id="3098930"/>
    <lineage>
        <taxon>Bacteria</taxon>
        <taxon>Pseudomonadati</taxon>
        <taxon>Pseudomonadota</taxon>
        <taxon>Gammaproteobacteria</taxon>
        <taxon>Pseudomonadales</taxon>
        <taxon>Pseudomonadaceae</taxon>
        <taxon>Denitrificimonas</taxon>
    </lineage>
</organism>
<comment type="subcellular location">
    <subcellularLocation>
        <location evidence="1">Cell membrane</location>
        <topology evidence="1">Multi-pass membrane protein</topology>
    </subcellularLocation>
</comment>
<dbReference type="Proteomes" id="UP001294570">
    <property type="component" value="Unassembled WGS sequence"/>
</dbReference>
<dbReference type="PANTHER" id="PTHR30294:SF47">
    <property type="entry name" value="INNER MEMBRANE TRANSPORT PERMEASE YHHJ"/>
    <property type="match status" value="1"/>
</dbReference>
<evidence type="ECO:0000256" key="5">
    <source>
        <dbReference type="ARBA" id="ARBA00023136"/>
    </source>
</evidence>
<keyword evidence="2" id="KW-1003">Cell membrane</keyword>
<feature type="transmembrane region" description="Helical" evidence="6">
    <location>
        <begin position="206"/>
        <end position="234"/>
    </location>
</feature>
<gene>
    <name evidence="8" type="ORF">TOI97_12060</name>
</gene>
<name>A0ABU5GTH9_9GAMM</name>
<evidence type="ECO:0000256" key="3">
    <source>
        <dbReference type="ARBA" id="ARBA00022692"/>
    </source>
</evidence>
<dbReference type="Pfam" id="PF12698">
    <property type="entry name" value="ABC2_membrane_3"/>
    <property type="match status" value="1"/>
</dbReference>
<accession>A0ABU5GTH9</accession>
<evidence type="ECO:0000256" key="1">
    <source>
        <dbReference type="ARBA" id="ARBA00004651"/>
    </source>
</evidence>